<organism evidence="5 6">
    <name type="scientific">Pilimelia anulata</name>
    <dbReference type="NCBI Taxonomy" id="53371"/>
    <lineage>
        <taxon>Bacteria</taxon>
        <taxon>Bacillati</taxon>
        <taxon>Actinomycetota</taxon>
        <taxon>Actinomycetes</taxon>
        <taxon>Micromonosporales</taxon>
        <taxon>Micromonosporaceae</taxon>
        <taxon>Pilimelia</taxon>
    </lineage>
</organism>
<evidence type="ECO:0000256" key="3">
    <source>
        <dbReference type="ARBA" id="ARBA00022679"/>
    </source>
</evidence>
<dbReference type="Gene3D" id="3.90.550.10">
    <property type="entry name" value="Spore Coat Polysaccharide Biosynthesis Protein SpsA, Chain A"/>
    <property type="match status" value="1"/>
</dbReference>
<keyword evidence="6" id="KW-1185">Reference proteome</keyword>
<dbReference type="AlphaFoldDB" id="A0A8J3B934"/>
<evidence type="ECO:0000256" key="4">
    <source>
        <dbReference type="SAM" id="Phobius"/>
    </source>
</evidence>
<dbReference type="PANTHER" id="PTHR43630:SF1">
    <property type="entry name" value="POLY-BETA-1,6-N-ACETYL-D-GLUCOSAMINE SYNTHASE"/>
    <property type="match status" value="1"/>
</dbReference>
<comment type="caution">
    <text evidence="5">The sequence shown here is derived from an EMBL/GenBank/DDBJ whole genome shotgun (WGS) entry which is preliminary data.</text>
</comment>
<dbReference type="Pfam" id="PF13641">
    <property type="entry name" value="Glyco_tranf_2_3"/>
    <property type="match status" value="1"/>
</dbReference>
<keyword evidence="4" id="KW-0472">Membrane</keyword>
<reference evidence="5" key="1">
    <citation type="journal article" date="2014" name="Int. J. Syst. Evol. Microbiol.">
        <title>Complete genome sequence of Corynebacterium casei LMG S-19264T (=DSM 44701T), isolated from a smear-ripened cheese.</title>
        <authorList>
            <consortium name="US DOE Joint Genome Institute (JGI-PGF)"/>
            <person name="Walter F."/>
            <person name="Albersmeier A."/>
            <person name="Kalinowski J."/>
            <person name="Ruckert C."/>
        </authorList>
    </citation>
    <scope>NUCLEOTIDE SEQUENCE</scope>
    <source>
        <strain evidence="5">JCM 3090</strain>
    </source>
</reference>
<reference evidence="5" key="2">
    <citation type="submission" date="2020-09" db="EMBL/GenBank/DDBJ databases">
        <authorList>
            <person name="Sun Q."/>
            <person name="Ohkuma M."/>
        </authorList>
    </citation>
    <scope>NUCLEOTIDE SEQUENCE</scope>
    <source>
        <strain evidence="5">JCM 3090</strain>
    </source>
</reference>
<comment type="similarity">
    <text evidence="1">Belongs to the glycosyltransferase 2 family.</text>
</comment>
<keyword evidence="4" id="KW-0812">Transmembrane</keyword>
<evidence type="ECO:0000256" key="1">
    <source>
        <dbReference type="ARBA" id="ARBA00006739"/>
    </source>
</evidence>
<proteinExistence type="inferred from homology"/>
<accession>A0A8J3B934</accession>
<name>A0A8J3B934_9ACTN</name>
<feature type="transmembrane region" description="Helical" evidence="4">
    <location>
        <begin position="298"/>
        <end position="317"/>
    </location>
</feature>
<dbReference type="PANTHER" id="PTHR43630">
    <property type="entry name" value="POLY-BETA-1,6-N-ACETYL-D-GLUCOSAMINE SYNTHASE"/>
    <property type="match status" value="1"/>
</dbReference>
<sequence>MPPTRPPAPPPPDRPRRIHALIPVHRRATVAETIDSLRRQTRPPEEIVAVVNNCRDDTAAVARAAGARVIEMPINPGLKAGAINHGLALLDAELGDDDAVFVMDADTTLAPVFFAEAERRLADPAVGGVGGSFYAATEDNLLRVVQGNEYARYVRQISRRPLARANVLTGAGAMFRVGVLREVRRARDEGRLPGTGYYQTGVLTEDNELSLAIQRLGYRIVSPKACALYTEAPATLGELWHQRVRWRRGALENLRDHGLNRTTWPYLTKTCWTAFVTLLSLLYLGLIAGIAATDAGSLRWQPFWIGVFLVYLADRVWTCRGRGARPTAVALCAPIEIAYDLFQQLVFIAACYRFARRSDQRWAPPDPEGAPCTAR</sequence>
<feature type="transmembrane region" description="Helical" evidence="4">
    <location>
        <begin position="271"/>
        <end position="292"/>
    </location>
</feature>
<dbReference type="CDD" id="cd06423">
    <property type="entry name" value="CESA_like"/>
    <property type="match status" value="1"/>
</dbReference>
<protein>
    <submittedName>
        <fullName evidence="5">Uncharacterized protein</fullName>
    </submittedName>
</protein>
<keyword evidence="2" id="KW-0328">Glycosyltransferase</keyword>
<dbReference type="RefSeq" id="WP_189171377.1">
    <property type="nucleotide sequence ID" value="NZ_BMQB01000008.1"/>
</dbReference>
<evidence type="ECO:0000256" key="2">
    <source>
        <dbReference type="ARBA" id="ARBA00022676"/>
    </source>
</evidence>
<evidence type="ECO:0000313" key="5">
    <source>
        <dbReference type="EMBL" id="GGK03192.1"/>
    </source>
</evidence>
<dbReference type="SUPFAM" id="SSF53448">
    <property type="entry name" value="Nucleotide-diphospho-sugar transferases"/>
    <property type="match status" value="1"/>
</dbReference>
<dbReference type="InterPro" id="IPR029044">
    <property type="entry name" value="Nucleotide-diphossugar_trans"/>
</dbReference>
<dbReference type="EMBL" id="BMQB01000008">
    <property type="protein sequence ID" value="GGK03192.1"/>
    <property type="molecule type" value="Genomic_DNA"/>
</dbReference>
<gene>
    <name evidence="5" type="ORF">GCM10010123_36430</name>
</gene>
<dbReference type="GO" id="GO:0016757">
    <property type="term" value="F:glycosyltransferase activity"/>
    <property type="evidence" value="ECO:0007669"/>
    <property type="project" value="UniProtKB-KW"/>
</dbReference>
<keyword evidence="3" id="KW-0808">Transferase</keyword>
<dbReference type="Proteomes" id="UP000649739">
    <property type="component" value="Unassembled WGS sequence"/>
</dbReference>
<keyword evidence="4" id="KW-1133">Transmembrane helix</keyword>
<evidence type="ECO:0000313" key="6">
    <source>
        <dbReference type="Proteomes" id="UP000649739"/>
    </source>
</evidence>